<evidence type="ECO:0000313" key="2">
    <source>
        <dbReference type="EMBL" id="EGD81332.1"/>
    </source>
</evidence>
<reference evidence="2" key="1">
    <citation type="submission" date="2009-08" db="EMBL/GenBank/DDBJ databases">
        <title>Annotation of Salpingoeca rosetta.</title>
        <authorList>
            <consortium name="The Broad Institute Genome Sequencing Platform"/>
            <person name="Russ C."/>
            <person name="Cuomo C."/>
            <person name="Burger G."/>
            <person name="Gray M.W."/>
            <person name="Holland P.W.H."/>
            <person name="King N."/>
            <person name="Lang F.B.F."/>
            <person name="Roger A.J."/>
            <person name="Ruiz-Trillo I."/>
            <person name="Young S.K."/>
            <person name="Zeng Q."/>
            <person name="Gargeya S."/>
            <person name="Alvarado L."/>
            <person name="Berlin A."/>
            <person name="Chapman S.B."/>
            <person name="Chen Z."/>
            <person name="Freedman E."/>
            <person name="Gellesch M."/>
            <person name="Goldberg J."/>
            <person name="Griggs A."/>
            <person name="Gujja S."/>
            <person name="Heilman E."/>
            <person name="Heiman D."/>
            <person name="Howarth C."/>
            <person name="Mehta T."/>
            <person name="Neiman D."/>
            <person name="Pearson M."/>
            <person name="Roberts A."/>
            <person name="Saif S."/>
            <person name="Shea T."/>
            <person name="Shenoy N."/>
            <person name="Sisk P."/>
            <person name="Stolte C."/>
            <person name="Sykes S."/>
            <person name="White J."/>
            <person name="Yandava C."/>
            <person name="Haas B."/>
            <person name="Nusbaum C."/>
            <person name="Birren B."/>
        </authorList>
    </citation>
    <scope>NUCLEOTIDE SEQUENCE [LARGE SCALE GENOMIC DNA]</scope>
    <source>
        <strain evidence="2">ATCC 50818</strain>
    </source>
</reference>
<evidence type="ECO:0000313" key="3">
    <source>
        <dbReference type="Proteomes" id="UP000007799"/>
    </source>
</evidence>
<sequence>MITSLVALPVEIGARDADKLRCQVQHASGSTVRSRIRLEAANHSATHDALRISFVPAQSGLFQAVILINDREVDPAYGVYVSEKDAASTKTVARVLEPLPSLPAGNHGPGRAVRADVDSLACEMAAMAPVHDSQRRQKSGKERRKSRSRRRTRADGDDNDDNDDDNAGVGHDNVPAVRRERVETWTRDQAQLIHAAQTAIKPSKSERRASRAKEKAAARANANDRLKWRKSAPEDLAIPRCQSTPSRPVKRSADASPTRASALDPGTHAATAHTHRTKTKLASLCCATADGVVYCRRDAIALVGESDAAAVLAILQHPRADSPAVRDPIVVSSARFKDVKKSLKAFRALPSYARGAAKLPDARVLLCTIMMKKTRLSLETATVHAHVVDVITNQDIKSSVVISEHEFVQSMLELVSDASRSSLKKKSTAARKAKKRQSVAEGMFGNNFAGSPPTANAAPLRASKSAADVFSGDSRADAWMMY</sequence>
<name>F2UT73_SALR5</name>
<accession>F2UT73</accession>
<dbReference type="GeneID" id="16068150"/>
<dbReference type="AlphaFoldDB" id="F2UT73"/>
<dbReference type="Proteomes" id="UP000007799">
    <property type="component" value="Unassembled WGS sequence"/>
</dbReference>
<feature type="compositionally biased region" description="Basic and acidic residues" evidence="1">
    <location>
        <begin position="203"/>
        <end position="226"/>
    </location>
</feature>
<dbReference type="InParanoid" id="F2UT73"/>
<dbReference type="OMA" id="ELMHEWA"/>
<proteinExistence type="predicted"/>
<evidence type="ECO:0000256" key="1">
    <source>
        <dbReference type="SAM" id="MobiDB-lite"/>
    </source>
</evidence>
<feature type="region of interest" description="Disordered" evidence="1">
    <location>
        <begin position="127"/>
        <end position="177"/>
    </location>
</feature>
<dbReference type="EMBL" id="GL832999">
    <property type="protein sequence ID" value="EGD81332.1"/>
    <property type="molecule type" value="Genomic_DNA"/>
</dbReference>
<feature type="compositionally biased region" description="Acidic residues" evidence="1">
    <location>
        <begin position="157"/>
        <end position="166"/>
    </location>
</feature>
<gene>
    <name evidence="2" type="ORF">PTSG_13179</name>
</gene>
<dbReference type="KEGG" id="sre:PTSG_13179"/>
<protein>
    <submittedName>
        <fullName evidence="2">Uncharacterized protein</fullName>
    </submittedName>
</protein>
<keyword evidence="3" id="KW-1185">Reference proteome</keyword>
<feature type="compositionally biased region" description="Basic residues" evidence="1">
    <location>
        <begin position="136"/>
        <end position="152"/>
    </location>
</feature>
<organism evidence="3">
    <name type="scientific">Salpingoeca rosetta (strain ATCC 50818 / BSB-021)</name>
    <dbReference type="NCBI Taxonomy" id="946362"/>
    <lineage>
        <taxon>Eukaryota</taxon>
        <taxon>Choanoflagellata</taxon>
        <taxon>Craspedida</taxon>
        <taxon>Salpingoecidae</taxon>
        <taxon>Salpingoeca</taxon>
    </lineage>
</organism>
<dbReference type="RefSeq" id="XP_004987629.1">
    <property type="nucleotide sequence ID" value="XM_004987572.1"/>
</dbReference>
<feature type="region of interest" description="Disordered" evidence="1">
    <location>
        <begin position="194"/>
        <end position="275"/>
    </location>
</feature>